<accession>A0A1Y5ESS5</accession>
<dbReference type="GO" id="GO:0015035">
    <property type="term" value="F:protein-disulfide reductase activity"/>
    <property type="evidence" value="ECO:0007669"/>
    <property type="project" value="InterPro"/>
</dbReference>
<comment type="caution">
    <text evidence="1">The sequence shown here is derived from an EMBL/GenBank/DDBJ whole genome shotgun (WGS) entry which is preliminary data.</text>
</comment>
<evidence type="ECO:0000313" key="2">
    <source>
        <dbReference type="Proteomes" id="UP000243053"/>
    </source>
</evidence>
<reference evidence="2" key="1">
    <citation type="journal article" date="2017" name="Proc. Natl. Acad. Sci. U.S.A.">
        <title>Simulation of Deepwater Horizon oil plume reveals substrate specialization within a complex community of hydrocarbon degraders.</title>
        <authorList>
            <person name="Hu P."/>
            <person name="Dubinsky E.A."/>
            <person name="Probst A.J."/>
            <person name="Wang J."/>
            <person name="Sieber C.M.K."/>
            <person name="Tom L.M."/>
            <person name="Gardinali P."/>
            <person name="Banfield J.F."/>
            <person name="Atlas R.M."/>
            <person name="Andersen G.L."/>
        </authorList>
    </citation>
    <scope>NUCLEOTIDE SEQUENCE [LARGE SCALE GENOMIC DNA]</scope>
</reference>
<sequence length="123" mass="14326">MDTDRVSITVFYDGACPKCVKDRRFYERLAGQGGEQIRWFDITGQDEHLKRLSIDPLKALSELHLQLADGKILSELDAYIILMERVWLLKCLALLISLPVIRPYLANLYHQRVQRRLKESGRI</sequence>
<dbReference type="EMBL" id="MAAF01000016">
    <property type="protein sequence ID" value="OUR84506.1"/>
    <property type="molecule type" value="Genomic_DNA"/>
</dbReference>
<dbReference type="AlphaFoldDB" id="A0A1Y5ESS5"/>
<protein>
    <submittedName>
        <fullName evidence="1">Thiol-disulfide oxidoreductase</fullName>
    </submittedName>
</protein>
<name>A0A1Y5ESS5_COLPS</name>
<dbReference type="Pfam" id="PF04134">
    <property type="entry name" value="DCC1-like"/>
    <property type="match status" value="1"/>
</dbReference>
<gene>
    <name evidence="1" type="ORF">A9Q75_02325</name>
</gene>
<proteinExistence type="predicted"/>
<evidence type="ECO:0000313" key="1">
    <source>
        <dbReference type="EMBL" id="OUR84506.1"/>
    </source>
</evidence>
<dbReference type="InterPro" id="IPR007263">
    <property type="entry name" value="DCC1-like"/>
</dbReference>
<organism evidence="1 2">
    <name type="scientific">Colwellia psychrerythraea</name>
    <name type="common">Vibrio psychroerythus</name>
    <dbReference type="NCBI Taxonomy" id="28229"/>
    <lineage>
        <taxon>Bacteria</taxon>
        <taxon>Pseudomonadati</taxon>
        <taxon>Pseudomonadota</taxon>
        <taxon>Gammaproteobacteria</taxon>
        <taxon>Alteromonadales</taxon>
        <taxon>Colwelliaceae</taxon>
        <taxon>Colwellia</taxon>
    </lineage>
</organism>
<dbReference type="Proteomes" id="UP000243053">
    <property type="component" value="Unassembled WGS sequence"/>
</dbReference>